<organism evidence="2 3">
    <name type="scientific">Kwoniella heveanensis BCC8398</name>
    <dbReference type="NCBI Taxonomy" id="1296120"/>
    <lineage>
        <taxon>Eukaryota</taxon>
        <taxon>Fungi</taxon>
        <taxon>Dikarya</taxon>
        <taxon>Basidiomycota</taxon>
        <taxon>Agaricomycotina</taxon>
        <taxon>Tremellomycetes</taxon>
        <taxon>Tremellales</taxon>
        <taxon>Cryptococcaceae</taxon>
        <taxon>Kwoniella</taxon>
    </lineage>
</organism>
<sequence>MSGRSTASASAKAGPGPSTLSSLSSKSSKAPSVPVPVEALALSASVFLNDIDSWIPSTFGAGANPGAGARTAAEKEAEFSSFLRSERDGTERLGLGHPSFDEPSRSKQGGGSARTNGLGGLSKKLEVEKRAKARSEAELKRQNGHGHGHGHGEGGGEGDEDDEEEQEESRGRVISKNRMKRMGGNLDPFGGGQSQKKKNRAKDPFAVGNGKAQHPAVLLQASMSTADKVDGSDNDNGTDKNNDDDRNDHDNDNDHDKDNDNNDTHVMNSSRTDTIPSPARVPNTTLAESDSMKRKNRSERGTDSATGPRTPVPVKLNQTRGIKRNFGARSSNLDGEEEEEEEAEEEHGGDAGEGAQEQENKGGKEEDGRKSQVPSQTTGQALSDTLLKSKTQLRREKRKRAKLAKS</sequence>
<feature type="compositionally biased region" description="Polar residues" evidence="1">
    <location>
        <begin position="372"/>
        <end position="390"/>
    </location>
</feature>
<dbReference type="OrthoDB" id="2565299at2759"/>
<feature type="region of interest" description="Disordered" evidence="1">
    <location>
        <begin position="58"/>
        <end position="406"/>
    </location>
</feature>
<reference evidence="3" key="2">
    <citation type="submission" date="2013-12" db="EMBL/GenBank/DDBJ databases">
        <title>Evolution of pathogenesis and genome organization in the Tremellales.</title>
        <authorList>
            <person name="Cuomo C."/>
            <person name="Litvintseva A."/>
            <person name="Heitman J."/>
            <person name="Chen Y."/>
            <person name="Sun S."/>
            <person name="Springer D."/>
            <person name="Dromer F."/>
            <person name="Young S."/>
            <person name="Zeng Q."/>
            <person name="Chapman S."/>
            <person name="Gujja S."/>
            <person name="Saif S."/>
            <person name="Birren B."/>
        </authorList>
    </citation>
    <scope>NUCLEOTIDE SEQUENCE [LARGE SCALE GENOMIC DNA]</scope>
    <source>
        <strain evidence="3">BCC8398</strain>
    </source>
</reference>
<feature type="compositionally biased region" description="Basic and acidic residues" evidence="1">
    <location>
        <begin position="358"/>
        <end position="370"/>
    </location>
</feature>
<evidence type="ECO:0000256" key="1">
    <source>
        <dbReference type="SAM" id="MobiDB-lite"/>
    </source>
</evidence>
<feature type="compositionally biased region" description="Basic and acidic residues" evidence="1">
    <location>
        <begin position="290"/>
        <end position="302"/>
    </location>
</feature>
<evidence type="ECO:0000313" key="3">
    <source>
        <dbReference type="Proteomes" id="UP000092666"/>
    </source>
</evidence>
<feature type="compositionally biased region" description="Polar residues" evidence="1">
    <location>
        <begin position="265"/>
        <end position="275"/>
    </location>
</feature>
<dbReference type="STRING" id="1296120.A0A1B9H020"/>
<keyword evidence="3" id="KW-1185">Reference proteome</keyword>
<dbReference type="AlphaFoldDB" id="A0A1B9H020"/>
<evidence type="ECO:0000313" key="2">
    <source>
        <dbReference type="EMBL" id="OCF36610.1"/>
    </source>
</evidence>
<feature type="compositionally biased region" description="Gly residues" evidence="1">
    <location>
        <begin position="108"/>
        <end position="120"/>
    </location>
</feature>
<feature type="compositionally biased region" description="Basic and acidic residues" evidence="1">
    <location>
        <begin position="123"/>
        <end position="141"/>
    </location>
</feature>
<feature type="compositionally biased region" description="Basic and acidic residues" evidence="1">
    <location>
        <begin position="227"/>
        <end position="263"/>
    </location>
</feature>
<protein>
    <submittedName>
        <fullName evidence="2">Uncharacterized protein</fullName>
    </submittedName>
</protein>
<proteinExistence type="predicted"/>
<feature type="region of interest" description="Disordered" evidence="1">
    <location>
        <begin position="1"/>
        <end position="34"/>
    </location>
</feature>
<dbReference type="Proteomes" id="UP000092666">
    <property type="component" value="Unassembled WGS sequence"/>
</dbReference>
<accession>A0A1B9H020</accession>
<feature type="compositionally biased region" description="Acidic residues" evidence="1">
    <location>
        <begin position="156"/>
        <end position="167"/>
    </location>
</feature>
<dbReference type="EMBL" id="KI669495">
    <property type="protein sequence ID" value="OCF36610.1"/>
    <property type="molecule type" value="Genomic_DNA"/>
</dbReference>
<feature type="compositionally biased region" description="Acidic residues" evidence="1">
    <location>
        <begin position="334"/>
        <end position="347"/>
    </location>
</feature>
<name>A0A1B9H020_9TREE</name>
<gene>
    <name evidence="2" type="ORF">I316_01862</name>
</gene>
<reference evidence="2 3" key="1">
    <citation type="submission" date="2013-07" db="EMBL/GenBank/DDBJ databases">
        <title>The Genome Sequence of Cryptococcus heveanensis BCC8398.</title>
        <authorList>
            <consortium name="The Broad Institute Genome Sequencing Platform"/>
            <person name="Cuomo C."/>
            <person name="Litvintseva A."/>
            <person name="Chen Y."/>
            <person name="Heitman J."/>
            <person name="Sun S."/>
            <person name="Springer D."/>
            <person name="Dromer F."/>
            <person name="Young S.K."/>
            <person name="Zeng Q."/>
            <person name="Gargeya S."/>
            <person name="Fitzgerald M."/>
            <person name="Abouelleil A."/>
            <person name="Alvarado L."/>
            <person name="Berlin A.M."/>
            <person name="Chapman S.B."/>
            <person name="Dewar J."/>
            <person name="Goldberg J."/>
            <person name="Griggs A."/>
            <person name="Gujja S."/>
            <person name="Hansen M."/>
            <person name="Howarth C."/>
            <person name="Imamovic A."/>
            <person name="Larimer J."/>
            <person name="McCowan C."/>
            <person name="Murphy C."/>
            <person name="Pearson M."/>
            <person name="Priest M."/>
            <person name="Roberts A."/>
            <person name="Saif S."/>
            <person name="Shea T."/>
            <person name="Sykes S."/>
            <person name="Wortman J."/>
            <person name="Nusbaum C."/>
            <person name="Birren B."/>
        </authorList>
    </citation>
    <scope>NUCLEOTIDE SEQUENCE [LARGE SCALE GENOMIC DNA]</scope>
    <source>
        <strain evidence="2 3">BCC8398</strain>
    </source>
</reference>
<feature type="compositionally biased region" description="Basic and acidic residues" evidence="1">
    <location>
        <begin position="72"/>
        <end position="91"/>
    </location>
</feature>
<feature type="compositionally biased region" description="Basic residues" evidence="1">
    <location>
        <begin position="391"/>
        <end position="406"/>
    </location>
</feature>